<evidence type="ECO:0000313" key="3">
    <source>
        <dbReference type="EMBL" id="APJ04878.1"/>
    </source>
</evidence>
<keyword evidence="4" id="KW-1185">Reference proteome</keyword>
<gene>
    <name evidence="3" type="ORF">AXG55_13640</name>
</gene>
<dbReference type="STRING" id="1915309.AXG55_13640"/>
<dbReference type="KEGG" id="saqi:AXG55_13640"/>
<dbReference type="RefSeq" id="WP_148698637.1">
    <property type="nucleotide sequence ID" value="NZ_CP017834.1"/>
</dbReference>
<dbReference type="Gene3D" id="3.10.129.10">
    <property type="entry name" value="Hotdog Thioesterase"/>
    <property type="match status" value="1"/>
</dbReference>
<protein>
    <recommendedName>
        <fullName evidence="5">Thioesterase</fullName>
    </recommendedName>
</protein>
<evidence type="ECO:0000256" key="1">
    <source>
        <dbReference type="ARBA" id="ARBA00005953"/>
    </source>
</evidence>
<proteinExistence type="inferred from homology"/>
<name>A0A1L4D3V3_9BACT</name>
<evidence type="ECO:0000256" key="2">
    <source>
        <dbReference type="ARBA" id="ARBA00022801"/>
    </source>
</evidence>
<dbReference type="SUPFAM" id="SSF54637">
    <property type="entry name" value="Thioesterase/thiol ester dehydrase-isomerase"/>
    <property type="match status" value="1"/>
</dbReference>
<reference evidence="3 4" key="1">
    <citation type="submission" date="2016-10" db="EMBL/GenBank/DDBJ databases">
        <title>Silvanigrella aquatica sp. nov., isolated from a freshwater lake located in the Black Forest, Germany, description of Silvanigrellaceae fam. nov., Silvanigrellales ord. nov., reclassification of the order Bdellovibrionales in the class Oligoflexia, reclassification of the families Bacteriovoracaceae and Halobacteriovoraceae in the new order Bacteriovoracales ord. nov., and reclassification of the family Pseudobacteriovoracaceae in the order Oligoflexiales.</title>
        <authorList>
            <person name="Hahn M.W."/>
            <person name="Schmidt J."/>
            <person name="Koll U."/>
            <person name="Rohde M."/>
            <person name="Verbag S."/>
            <person name="Pitt A."/>
            <person name="Nakai R."/>
            <person name="Naganuma T."/>
            <person name="Lang E."/>
        </authorList>
    </citation>
    <scope>NUCLEOTIDE SEQUENCE [LARGE SCALE GENOMIC DNA]</scope>
    <source>
        <strain evidence="3 4">MWH-Nonnen-W8red</strain>
    </source>
</reference>
<dbReference type="PANTHER" id="PTHR31793">
    <property type="entry name" value="4-HYDROXYBENZOYL-COA THIOESTERASE FAMILY MEMBER"/>
    <property type="match status" value="1"/>
</dbReference>
<evidence type="ECO:0008006" key="5">
    <source>
        <dbReference type="Google" id="ProtNLM"/>
    </source>
</evidence>
<dbReference type="InterPro" id="IPR029069">
    <property type="entry name" value="HotDog_dom_sf"/>
</dbReference>
<organism evidence="3 4">
    <name type="scientific">Silvanigrella aquatica</name>
    <dbReference type="NCBI Taxonomy" id="1915309"/>
    <lineage>
        <taxon>Bacteria</taxon>
        <taxon>Pseudomonadati</taxon>
        <taxon>Bdellovibrionota</taxon>
        <taxon>Oligoflexia</taxon>
        <taxon>Silvanigrellales</taxon>
        <taxon>Silvanigrellaceae</taxon>
        <taxon>Silvanigrella</taxon>
    </lineage>
</organism>
<dbReference type="Pfam" id="PF13279">
    <property type="entry name" value="4HBT_2"/>
    <property type="match status" value="1"/>
</dbReference>
<sequence length="131" mass="15660">MNNLLNKIVIDIKWTDLDAYNHLNNSKFFDFMTEARAKYFWEFALESPIQLILHECNILFKKQYRYPNSIILEQYIENKEAASFELKYIFKSSINDDIHAEAKVKMVTFDAEKNRVCRIPKELLSLLEMKN</sequence>
<accession>A0A1L4D3V3</accession>
<dbReference type="PANTHER" id="PTHR31793:SF27">
    <property type="entry name" value="NOVEL THIOESTERASE SUPERFAMILY DOMAIN AND SAPOSIN A-TYPE DOMAIN CONTAINING PROTEIN (0610012H03RIK)"/>
    <property type="match status" value="1"/>
</dbReference>
<keyword evidence="2" id="KW-0378">Hydrolase</keyword>
<dbReference type="GO" id="GO:0047617">
    <property type="term" value="F:fatty acyl-CoA hydrolase activity"/>
    <property type="evidence" value="ECO:0007669"/>
    <property type="project" value="TreeGrafter"/>
</dbReference>
<dbReference type="EMBL" id="CP017834">
    <property type="protein sequence ID" value="APJ04878.1"/>
    <property type="molecule type" value="Genomic_DNA"/>
</dbReference>
<dbReference type="InterPro" id="IPR050563">
    <property type="entry name" value="4-hydroxybenzoyl-CoA_TE"/>
</dbReference>
<dbReference type="AlphaFoldDB" id="A0A1L4D3V3"/>
<dbReference type="OrthoDB" id="9799036at2"/>
<comment type="similarity">
    <text evidence="1">Belongs to the 4-hydroxybenzoyl-CoA thioesterase family.</text>
</comment>
<dbReference type="CDD" id="cd00586">
    <property type="entry name" value="4HBT"/>
    <property type="match status" value="1"/>
</dbReference>
<evidence type="ECO:0000313" key="4">
    <source>
        <dbReference type="Proteomes" id="UP000184731"/>
    </source>
</evidence>
<dbReference type="Proteomes" id="UP000184731">
    <property type="component" value="Chromosome"/>
</dbReference>